<dbReference type="EMBL" id="BMAV01003671">
    <property type="protein sequence ID" value="GFY43438.1"/>
    <property type="molecule type" value="Genomic_DNA"/>
</dbReference>
<reference evidence="1" key="1">
    <citation type="submission" date="2020-08" db="EMBL/GenBank/DDBJ databases">
        <title>Multicomponent nature underlies the extraordinary mechanical properties of spider dragline silk.</title>
        <authorList>
            <person name="Kono N."/>
            <person name="Nakamura H."/>
            <person name="Mori M."/>
            <person name="Yoshida Y."/>
            <person name="Ohtoshi R."/>
            <person name="Malay A.D."/>
            <person name="Moran D.A.P."/>
            <person name="Tomita M."/>
            <person name="Numata K."/>
            <person name="Arakawa K."/>
        </authorList>
    </citation>
    <scope>NUCLEOTIDE SEQUENCE</scope>
</reference>
<evidence type="ECO:0000313" key="2">
    <source>
        <dbReference type="Proteomes" id="UP000886998"/>
    </source>
</evidence>
<organism evidence="1 2">
    <name type="scientific">Trichonephila inaurata madagascariensis</name>
    <dbReference type="NCBI Taxonomy" id="2747483"/>
    <lineage>
        <taxon>Eukaryota</taxon>
        <taxon>Metazoa</taxon>
        <taxon>Ecdysozoa</taxon>
        <taxon>Arthropoda</taxon>
        <taxon>Chelicerata</taxon>
        <taxon>Arachnida</taxon>
        <taxon>Araneae</taxon>
        <taxon>Araneomorphae</taxon>
        <taxon>Entelegynae</taxon>
        <taxon>Araneoidea</taxon>
        <taxon>Nephilidae</taxon>
        <taxon>Trichonephila</taxon>
        <taxon>Trichonephila inaurata</taxon>
    </lineage>
</organism>
<accession>A0A8X6WY15</accession>
<name>A0A8X6WY15_9ARAC</name>
<comment type="caution">
    <text evidence="1">The sequence shown here is derived from an EMBL/GenBank/DDBJ whole genome shotgun (WGS) entry which is preliminary data.</text>
</comment>
<sequence>MNTHLQNDVSVKTIEQEMHAANIYGRVAVPKPLVWAWNAMKRLQGDPDPFCNRYVGGKVTGLGLFPLSVWAQFPRASFGLCPITVVSSLDCVPLQLCPVLIYSISDH</sequence>
<keyword evidence="2" id="KW-1185">Reference proteome</keyword>
<evidence type="ECO:0000313" key="1">
    <source>
        <dbReference type="EMBL" id="GFY43438.1"/>
    </source>
</evidence>
<protein>
    <submittedName>
        <fullName evidence="1">Uncharacterized protein</fullName>
    </submittedName>
</protein>
<gene>
    <name evidence="1" type="ORF">TNIN_171561</name>
</gene>
<proteinExistence type="predicted"/>
<dbReference type="AlphaFoldDB" id="A0A8X6WY15"/>
<dbReference type="OrthoDB" id="6429341at2759"/>
<dbReference type="Proteomes" id="UP000886998">
    <property type="component" value="Unassembled WGS sequence"/>
</dbReference>